<reference evidence="1" key="1">
    <citation type="journal article" date="2005" name="Environ. Microbiol.">
        <title>Genetic and functional properties of uncultivated thermophilic crenarchaeotes from a subsurface gold mine as revealed by analysis of genome fragments.</title>
        <authorList>
            <person name="Nunoura T."/>
            <person name="Hirayama H."/>
            <person name="Takami H."/>
            <person name="Oida H."/>
            <person name="Nishi S."/>
            <person name="Shimamura S."/>
            <person name="Suzuki Y."/>
            <person name="Inagaki F."/>
            <person name="Takai K."/>
            <person name="Nealson K.H."/>
            <person name="Horikoshi K."/>
        </authorList>
    </citation>
    <scope>NUCLEOTIDE SEQUENCE</scope>
</reference>
<accession>H5SG25</accession>
<dbReference type="EMBL" id="AP011709">
    <property type="protein sequence ID" value="BAL55111.1"/>
    <property type="molecule type" value="Genomic_DNA"/>
</dbReference>
<organism evidence="1">
    <name type="scientific">uncultured Bacteroidota bacterium</name>
    <dbReference type="NCBI Taxonomy" id="152509"/>
    <lineage>
        <taxon>Bacteria</taxon>
        <taxon>Pseudomonadati</taxon>
        <taxon>Bacteroidota</taxon>
        <taxon>environmental samples</taxon>
    </lineage>
</organism>
<evidence type="ECO:0008006" key="2">
    <source>
        <dbReference type="Google" id="ProtNLM"/>
    </source>
</evidence>
<sequence length="246" mass="27082">MLALIAITTSTSQIYRTTAAAGYTATFLVGSTATNLIFTPANNDSGSLYVTGSRFIGAQSGLTVRFLQALDQQARWFLPVSVEAIFFRGKQRQENLLYLGRAEVSADMFTLSAGLQYRFADLPLAQAFLYASLEPRLSLVEGPHFLYLVSDKATGQVIGDYSIDTTLKPTVFRAGGALRLGAQGVLEEKVLINLSLSWGAFNLIGRDMRTTDRNRRAGLLTPTTIFQTSEPIEQFLQVSLWVQYPF</sequence>
<evidence type="ECO:0000313" key="1">
    <source>
        <dbReference type="EMBL" id="BAL55111.1"/>
    </source>
</evidence>
<name>H5SG25_9BACT</name>
<proteinExistence type="predicted"/>
<dbReference type="AlphaFoldDB" id="H5SG25"/>
<gene>
    <name evidence="1" type="ORF">HGMM_F23B02C50</name>
</gene>
<reference evidence="1" key="2">
    <citation type="journal article" date="2012" name="PLoS ONE">
        <title>A Deeply Branching Thermophilic Bacterium with an Ancient Acetyl-CoA Pathway Dominates a Subsurface Ecosystem.</title>
        <authorList>
            <person name="Takami H."/>
            <person name="Noguchi H."/>
            <person name="Takaki Y."/>
            <person name="Uchiyama I."/>
            <person name="Toyoda A."/>
            <person name="Nishi S."/>
            <person name="Chee G.-J."/>
            <person name="Arai W."/>
            <person name="Nunoura T."/>
            <person name="Itoh T."/>
            <person name="Hattori M."/>
            <person name="Takai K."/>
        </authorList>
    </citation>
    <scope>NUCLEOTIDE SEQUENCE</scope>
</reference>
<protein>
    <recommendedName>
        <fullName evidence="2">Outer membrane protein beta-barrel domain-containing protein</fullName>
    </recommendedName>
</protein>